<evidence type="ECO:0000256" key="7">
    <source>
        <dbReference type="ARBA" id="ARBA00023251"/>
    </source>
</evidence>
<dbReference type="PATRIC" id="fig|1136941.3.peg.3225"/>
<comment type="subcellular location">
    <subcellularLocation>
        <location evidence="1 8">Cell membrane</location>
        <topology evidence="1 8">Multi-pass membrane protein</topology>
    </subcellularLocation>
</comment>
<dbReference type="PROSITE" id="PS51012">
    <property type="entry name" value="ABC_TM2"/>
    <property type="match status" value="1"/>
</dbReference>
<evidence type="ECO:0000256" key="1">
    <source>
        <dbReference type="ARBA" id="ARBA00004651"/>
    </source>
</evidence>
<sequence length="256" mass="27492">MGSAPNPFGQLAALSSRGITKVFRNGEVIYAFISPVFLAVCFYIPLRKVMDLYPGMDYGQFLMPIIVLQSVGFAGSSAAMRSSIDGSQGINTRFRVLPMSAWVPMLSRLVTNCVLLVVSLVCALVACVLIGWRPDNGLPGLLMVFLVSGVIGIVLALLADGLGLLAGSPQSTSQAMSLPILILGMLSTGFVPEERFPEWIRGFARNQPVSQFVEALRAAEAGAMTWQVMLPSILWTVGLLAAAVIFFATYRRRTGA</sequence>
<feature type="transmembrane region" description="Helical" evidence="8">
    <location>
        <begin position="28"/>
        <end position="46"/>
    </location>
</feature>
<evidence type="ECO:0000259" key="9">
    <source>
        <dbReference type="PROSITE" id="PS51012"/>
    </source>
</evidence>
<name>A0A0N9NGQ6_9ACTN</name>
<feature type="transmembrane region" description="Helical" evidence="8">
    <location>
        <begin position="232"/>
        <end position="250"/>
    </location>
</feature>
<evidence type="ECO:0000256" key="8">
    <source>
        <dbReference type="RuleBase" id="RU361157"/>
    </source>
</evidence>
<evidence type="ECO:0000256" key="3">
    <source>
        <dbReference type="ARBA" id="ARBA00022475"/>
    </source>
</evidence>
<keyword evidence="7" id="KW-0046">Antibiotic resistance</keyword>
<keyword evidence="4 8" id="KW-0812">Transmembrane</keyword>
<dbReference type="AlphaFoldDB" id="A0A0N9NGQ6"/>
<evidence type="ECO:0000256" key="4">
    <source>
        <dbReference type="ARBA" id="ARBA00022692"/>
    </source>
</evidence>
<dbReference type="STRING" id="1136941.ACH46_15780"/>
<dbReference type="Pfam" id="PF01061">
    <property type="entry name" value="ABC2_membrane"/>
    <property type="match status" value="1"/>
</dbReference>
<evidence type="ECO:0000313" key="10">
    <source>
        <dbReference type="EMBL" id="ALG86958.1"/>
    </source>
</evidence>
<dbReference type="Proteomes" id="UP000063789">
    <property type="component" value="Chromosome"/>
</dbReference>
<keyword evidence="11" id="KW-1185">Reference proteome</keyword>
<dbReference type="GO" id="GO:0043190">
    <property type="term" value="C:ATP-binding cassette (ABC) transporter complex"/>
    <property type="evidence" value="ECO:0007669"/>
    <property type="project" value="InterPro"/>
</dbReference>
<feature type="transmembrane region" description="Helical" evidence="8">
    <location>
        <begin position="109"/>
        <end position="132"/>
    </location>
</feature>
<dbReference type="GO" id="GO:0046677">
    <property type="term" value="P:response to antibiotic"/>
    <property type="evidence" value="ECO:0007669"/>
    <property type="project" value="UniProtKB-KW"/>
</dbReference>
<feature type="domain" description="ABC transmembrane type-2" evidence="9">
    <location>
        <begin position="26"/>
        <end position="250"/>
    </location>
</feature>
<keyword evidence="6 8" id="KW-0472">Membrane</keyword>
<dbReference type="InterPro" id="IPR013525">
    <property type="entry name" value="ABC2_TM"/>
</dbReference>
<accession>A0A0N9NGQ6</accession>
<gene>
    <name evidence="10" type="ORF">ACH46_15780</name>
</gene>
<evidence type="ECO:0000256" key="6">
    <source>
        <dbReference type="ARBA" id="ARBA00023136"/>
    </source>
</evidence>
<dbReference type="EMBL" id="CP011853">
    <property type="protein sequence ID" value="ALG86958.1"/>
    <property type="molecule type" value="Genomic_DNA"/>
</dbReference>
<comment type="caution">
    <text evidence="8">Lacks conserved residue(s) required for the propagation of feature annotation.</text>
</comment>
<feature type="transmembrane region" description="Helical" evidence="8">
    <location>
        <begin position="138"/>
        <end position="159"/>
    </location>
</feature>
<dbReference type="PIRSF" id="PIRSF006648">
    <property type="entry name" value="DrrB"/>
    <property type="match status" value="1"/>
</dbReference>
<evidence type="ECO:0000256" key="5">
    <source>
        <dbReference type="ARBA" id="ARBA00022989"/>
    </source>
</evidence>
<protein>
    <recommendedName>
        <fullName evidence="8">Transport permease protein</fullName>
    </recommendedName>
</protein>
<dbReference type="InterPro" id="IPR051328">
    <property type="entry name" value="T7SS_ABC-Transporter"/>
</dbReference>
<reference evidence="10 11" key="2">
    <citation type="journal article" date="2017" name="Int. J. Syst. Evol. Microbiol.">
        <title>Gordonia phthalatica sp. nov., a di-n-butyl phthalate-degrading bacterium isolated from activated sludge.</title>
        <authorList>
            <person name="Jin D."/>
            <person name="Kong X."/>
            <person name="Jia M."/>
            <person name="Yu X."/>
            <person name="Wang X."/>
            <person name="Zhuang X."/>
            <person name="Deng Y."/>
            <person name="Bai Z."/>
        </authorList>
    </citation>
    <scope>NUCLEOTIDE SEQUENCE [LARGE SCALE GENOMIC DNA]</scope>
    <source>
        <strain evidence="10 11">QH-11</strain>
    </source>
</reference>
<organism evidence="10 11">
    <name type="scientific">Gordonia phthalatica</name>
    <dbReference type="NCBI Taxonomy" id="1136941"/>
    <lineage>
        <taxon>Bacteria</taxon>
        <taxon>Bacillati</taxon>
        <taxon>Actinomycetota</taxon>
        <taxon>Actinomycetes</taxon>
        <taxon>Mycobacteriales</taxon>
        <taxon>Gordoniaceae</taxon>
        <taxon>Gordonia</taxon>
    </lineage>
</organism>
<proteinExistence type="inferred from homology"/>
<evidence type="ECO:0000256" key="2">
    <source>
        <dbReference type="ARBA" id="ARBA00007783"/>
    </source>
</evidence>
<evidence type="ECO:0000313" key="11">
    <source>
        <dbReference type="Proteomes" id="UP000063789"/>
    </source>
</evidence>
<feature type="transmembrane region" description="Helical" evidence="8">
    <location>
        <begin position="58"/>
        <end position="80"/>
    </location>
</feature>
<dbReference type="GO" id="GO:0140359">
    <property type="term" value="F:ABC-type transporter activity"/>
    <property type="evidence" value="ECO:0007669"/>
    <property type="project" value="InterPro"/>
</dbReference>
<dbReference type="KEGG" id="goq:ACH46_15780"/>
<comment type="similarity">
    <text evidence="2 8">Belongs to the ABC-2 integral membrane protein family.</text>
</comment>
<keyword evidence="5 8" id="KW-1133">Transmembrane helix</keyword>
<reference evidence="11" key="1">
    <citation type="submission" date="2015-06" db="EMBL/GenBank/DDBJ databases">
        <title>Complete genome sequence and metabolic analysis of phthalate degradation pathway in Gordonia sp. QH-11.</title>
        <authorList>
            <person name="Jin D."/>
            <person name="Kong X."/>
            <person name="Bai Z."/>
        </authorList>
    </citation>
    <scope>NUCLEOTIDE SEQUENCE [LARGE SCALE GENOMIC DNA]</scope>
    <source>
        <strain evidence="11">QH-11</strain>
    </source>
</reference>
<dbReference type="InterPro" id="IPR000412">
    <property type="entry name" value="ABC_2_transport"/>
</dbReference>
<dbReference type="PANTHER" id="PTHR43077:SF8">
    <property type="entry name" value="DOXORUBICIN RESISTANCE ABC TRANSPORTER PERMEASE PROTEIN DRRB"/>
    <property type="match status" value="1"/>
</dbReference>
<keyword evidence="3 8" id="KW-1003">Cell membrane</keyword>
<keyword evidence="8" id="KW-0813">Transport</keyword>
<dbReference type="PANTHER" id="PTHR43077">
    <property type="entry name" value="TRANSPORT PERMEASE YVFS-RELATED"/>
    <property type="match status" value="1"/>
</dbReference>
<dbReference type="InterPro" id="IPR047817">
    <property type="entry name" value="ABC2_TM_bact-type"/>
</dbReference>